<dbReference type="NCBIfam" id="NF001484">
    <property type="entry name" value="PRK00331.1"/>
    <property type="match status" value="1"/>
</dbReference>
<dbReference type="GO" id="GO:0006047">
    <property type="term" value="P:UDP-N-acetylglucosamine metabolic process"/>
    <property type="evidence" value="ECO:0007669"/>
    <property type="project" value="TreeGrafter"/>
</dbReference>
<organism evidence="11">
    <name type="scientific">Pycnococcus provasolii</name>
    <dbReference type="NCBI Taxonomy" id="41880"/>
    <lineage>
        <taxon>Eukaryota</taxon>
        <taxon>Viridiplantae</taxon>
        <taxon>Chlorophyta</taxon>
        <taxon>Pseudoscourfieldiophyceae</taxon>
        <taxon>Pseudoscourfieldiales</taxon>
        <taxon>Pycnococcaceae</taxon>
        <taxon>Pycnococcus</taxon>
    </lineage>
</organism>
<dbReference type="CDD" id="cd05009">
    <property type="entry name" value="SIS_GlmS_GlmD_2"/>
    <property type="match status" value="1"/>
</dbReference>
<evidence type="ECO:0000259" key="9">
    <source>
        <dbReference type="PROSITE" id="PS51278"/>
    </source>
</evidence>
<comment type="catalytic activity">
    <reaction evidence="1">
        <text>D-fructose 6-phosphate + L-glutamine = D-glucosamine 6-phosphate + L-glutamate</text>
        <dbReference type="Rhea" id="RHEA:13237"/>
        <dbReference type="ChEBI" id="CHEBI:29985"/>
        <dbReference type="ChEBI" id="CHEBI:58359"/>
        <dbReference type="ChEBI" id="CHEBI:58725"/>
        <dbReference type="ChEBI" id="CHEBI:61527"/>
        <dbReference type="EC" id="2.6.1.16"/>
    </reaction>
</comment>
<comment type="pathway">
    <text evidence="2">Nucleotide-sugar biosynthesis; UDP-N-acetyl-alpha-D-glucosamine biosynthesis; alpha-D-glucosamine 6-phosphate from D-fructose 6-phosphate: step 1/1.</text>
</comment>
<dbReference type="Gene3D" id="3.60.20.10">
    <property type="entry name" value="Glutamine Phosphoribosylpyrophosphate, subunit 1, domain 1"/>
    <property type="match status" value="1"/>
</dbReference>
<dbReference type="PROSITE" id="PS51464">
    <property type="entry name" value="SIS"/>
    <property type="match status" value="2"/>
</dbReference>
<feature type="domain" description="Glutamine amidotransferase type-2" evidence="9">
    <location>
        <begin position="2"/>
        <end position="288"/>
    </location>
</feature>
<dbReference type="InterPro" id="IPR001347">
    <property type="entry name" value="SIS_dom"/>
</dbReference>
<dbReference type="Pfam" id="PF01380">
    <property type="entry name" value="SIS"/>
    <property type="match status" value="2"/>
</dbReference>
<evidence type="ECO:0000313" key="11">
    <source>
        <dbReference type="EMBL" id="CAD9381575.1"/>
    </source>
</evidence>
<name>A0A7S2AZ78_9CHLO</name>
<proteinExistence type="predicted"/>
<dbReference type="AlphaFoldDB" id="A0A7S2AZ78"/>
<dbReference type="EC" id="2.6.1.16" evidence="3"/>
<evidence type="ECO:0000256" key="2">
    <source>
        <dbReference type="ARBA" id="ARBA00004775"/>
    </source>
</evidence>
<dbReference type="FunFam" id="3.40.50.10490:FF:000001">
    <property type="entry name" value="Glutamine--fructose-6-phosphate aminotransferase [isomerizing]"/>
    <property type="match status" value="1"/>
</dbReference>
<evidence type="ECO:0000256" key="6">
    <source>
        <dbReference type="ARBA" id="ARBA00022737"/>
    </source>
</evidence>
<evidence type="ECO:0000256" key="5">
    <source>
        <dbReference type="ARBA" id="ARBA00022679"/>
    </source>
</evidence>
<gene>
    <name evidence="11" type="ORF">PPRO1471_LOCUS5286</name>
</gene>
<dbReference type="GO" id="GO:0004360">
    <property type="term" value="F:glutamine-fructose-6-phosphate transaminase (isomerizing) activity"/>
    <property type="evidence" value="ECO:0007669"/>
    <property type="project" value="UniProtKB-EC"/>
</dbReference>
<dbReference type="PANTHER" id="PTHR10937">
    <property type="entry name" value="GLUCOSAMINE--FRUCTOSE-6-PHOSPHATE AMINOTRANSFERASE, ISOMERIZING"/>
    <property type="match status" value="1"/>
</dbReference>
<evidence type="ECO:0000256" key="4">
    <source>
        <dbReference type="ARBA" id="ARBA00022576"/>
    </source>
</evidence>
<dbReference type="CDD" id="cd05008">
    <property type="entry name" value="SIS_GlmS_GlmD_1"/>
    <property type="match status" value="1"/>
</dbReference>
<dbReference type="GO" id="GO:0097367">
    <property type="term" value="F:carbohydrate derivative binding"/>
    <property type="evidence" value="ECO:0007669"/>
    <property type="project" value="InterPro"/>
</dbReference>
<feature type="domain" description="SIS" evidence="10">
    <location>
        <begin position="605"/>
        <end position="750"/>
    </location>
</feature>
<dbReference type="Pfam" id="PF13522">
    <property type="entry name" value="GATase_6"/>
    <property type="match status" value="1"/>
</dbReference>
<sequence length="761" mass="84057">MCGIFAYYNWNVPRERRAILQLLVKGLRRLEYRGYDSAGLSVDGDENVPAATLNAVSNNTSPSKLQSVRKSVVIKEQGKIDHLEAKINETFTENPDTFDAEVLVGTHCGIAHTRWATHGPPAPRNSHPQTSDSINNEFVVVHNGIITNHRELRAFLTKQGFQFESDTDTEVVPKLAKYLFSRIQGKRMLFRELVVEVMRHLDGAFALIFKSVHYPNELVACKRGSPLILGVGETSSNDDGERDEKRPRLDSSLRSAEYYLSSDAAAVVEHTKRVIVLEEGDIVHLRDGKHGVYHTKLSSNSNDHATLLKRLESGANSPASESTADGNHASAMPLEVVREAQVLRMEVEQIMKGEYDHFMLKEIFEQPDSLLNSMRGRIELSASSVFSHVPTEEIADGTGGPGKKTTPKQVRFNVPSFPRGLDKPRIVLGGLSEHLNTMNRSRRLMFVGCGTSFHAAVAARGFIEEMAEIPVDLQLASDLMDRQCPIFREDTCIFLSQSGETADTLQALRYAKARGALCVGVTNTVGSAIARETDCGVYIHCGAEIGVASTKAYTSQIVVLTMIALAMAANKNDKAARSEEVINALVSLPEIVRKALQLDKHIQSLAKELYEEQSLLVFGRGYNYSTSLEAALKVKELAYMHSEGINAGEMKHGPLALIDSNLPVIVVCTKTDAVYPKMVSVIEQLRARQARLIVLCTEDDEELISQKDKFASLIIVPSSVDILQPVVNIVPLQLLSYHLTVLREFDVDQPRNLAKSVTVTE</sequence>
<dbReference type="InterPro" id="IPR017932">
    <property type="entry name" value="GATase_2_dom"/>
</dbReference>
<keyword evidence="6" id="KW-0677">Repeat</keyword>
<dbReference type="InterPro" id="IPR029055">
    <property type="entry name" value="Ntn_hydrolases_N"/>
</dbReference>
<reference evidence="11" key="1">
    <citation type="submission" date="2021-01" db="EMBL/GenBank/DDBJ databases">
        <authorList>
            <person name="Corre E."/>
            <person name="Pelletier E."/>
            <person name="Niang G."/>
            <person name="Scheremetjew M."/>
            <person name="Finn R."/>
            <person name="Kale V."/>
            <person name="Holt S."/>
            <person name="Cochrane G."/>
            <person name="Meng A."/>
            <person name="Brown T."/>
            <person name="Cohen L."/>
        </authorList>
    </citation>
    <scope>NUCLEOTIDE SEQUENCE</scope>
    <source>
        <strain evidence="11">RCC733</strain>
    </source>
</reference>
<dbReference type="Gene3D" id="3.40.50.10490">
    <property type="entry name" value="Glucose-6-phosphate isomerase like protein, domain 1"/>
    <property type="match status" value="2"/>
</dbReference>
<evidence type="ECO:0000256" key="1">
    <source>
        <dbReference type="ARBA" id="ARBA00001031"/>
    </source>
</evidence>
<evidence type="ECO:0000256" key="7">
    <source>
        <dbReference type="ARBA" id="ARBA00022962"/>
    </source>
</evidence>
<dbReference type="PANTHER" id="PTHR10937:SF0">
    <property type="entry name" value="GLUTAMINE--FRUCTOSE-6-PHOSPHATE TRANSAMINASE (ISOMERIZING)"/>
    <property type="match status" value="1"/>
</dbReference>
<dbReference type="CDD" id="cd00714">
    <property type="entry name" value="GFAT"/>
    <property type="match status" value="1"/>
</dbReference>
<dbReference type="PROSITE" id="PS51278">
    <property type="entry name" value="GATASE_TYPE_2"/>
    <property type="match status" value="1"/>
</dbReference>
<dbReference type="FunFam" id="3.60.20.10:FF:000052">
    <property type="entry name" value="Glutamine--fructose-6-phosphate aminotransferase [isomerizing] 2"/>
    <property type="match status" value="1"/>
</dbReference>
<keyword evidence="5" id="KW-0808">Transferase</keyword>
<keyword evidence="7" id="KW-0315">Glutamine amidotransferase</keyword>
<feature type="region of interest" description="Disordered" evidence="8">
    <location>
        <begin position="231"/>
        <end position="250"/>
    </location>
</feature>
<evidence type="ECO:0000256" key="8">
    <source>
        <dbReference type="SAM" id="MobiDB-lite"/>
    </source>
</evidence>
<dbReference type="SUPFAM" id="SSF53697">
    <property type="entry name" value="SIS domain"/>
    <property type="match status" value="1"/>
</dbReference>
<dbReference type="SUPFAM" id="SSF56235">
    <property type="entry name" value="N-terminal nucleophile aminohydrolases (Ntn hydrolases)"/>
    <property type="match status" value="1"/>
</dbReference>
<feature type="domain" description="SIS" evidence="10">
    <location>
        <begin position="434"/>
        <end position="573"/>
    </location>
</feature>
<protein>
    <recommendedName>
        <fullName evidence="3">glutamine--fructose-6-phosphate transaminase (isomerizing)</fullName>
        <ecNumber evidence="3">2.6.1.16</ecNumber>
    </recommendedName>
</protein>
<evidence type="ECO:0000259" key="10">
    <source>
        <dbReference type="PROSITE" id="PS51464"/>
    </source>
</evidence>
<dbReference type="EMBL" id="HBGR01007936">
    <property type="protein sequence ID" value="CAD9381575.1"/>
    <property type="molecule type" value="Transcribed_RNA"/>
</dbReference>
<accession>A0A7S2AZ78</accession>
<dbReference type="GO" id="GO:0006002">
    <property type="term" value="P:fructose 6-phosphate metabolic process"/>
    <property type="evidence" value="ECO:0007669"/>
    <property type="project" value="TreeGrafter"/>
</dbReference>
<evidence type="ECO:0000256" key="3">
    <source>
        <dbReference type="ARBA" id="ARBA00012916"/>
    </source>
</evidence>
<dbReference type="InterPro" id="IPR035490">
    <property type="entry name" value="GlmS/FrlB_SIS"/>
</dbReference>
<dbReference type="InterPro" id="IPR046348">
    <property type="entry name" value="SIS_dom_sf"/>
</dbReference>
<dbReference type="InterPro" id="IPR035466">
    <property type="entry name" value="GlmS/AgaS_SIS"/>
</dbReference>
<keyword evidence="4" id="KW-0032">Aminotransferase</keyword>
<dbReference type="InterPro" id="IPR047084">
    <property type="entry name" value="GFAT_N"/>
</dbReference>
<dbReference type="GO" id="GO:0006487">
    <property type="term" value="P:protein N-linked glycosylation"/>
    <property type="evidence" value="ECO:0007669"/>
    <property type="project" value="TreeGrafter"/>
</dbReference>